<feature type="coiled-coil region" evidence="1">
    <location>
        <begin position="36"/>
        <end position="77"/>
    </location>
</feature>
<evidence type="ECO:0000313" key="3">
    <source>
        <dbReference type="Proteomes" id="UP000887575"/>
    </source>
</evidence>
<proteinExistence type="predicted"/>
<name>A0AAF3ETV0_9BILA</name>
<keyword evidence="2" id="KW-1133">Transmembrane helix</keyword>
<sequence>MDPNSLAFRIVGAIALFFIVQLFYVFSKVETLDDGKMTLEAEVHMLERKRDSVRMRLNDLEREAYRSEKKLQQLEMK</sequence>
<accession>A0AAF3ETV0</accession>
<dbReference type="WBParaSite" id="MBELARI_LOCUS17594">
    <property type="protein sequence ID" value="MBELARI_LOCUS17594"/>
    <property type="gene ID" value="MBELARI_LOCUS17594"/>
</dbReference>
<evidence type="ECO:0000256" key="2">
    <source>
        <dbReference type="SAM" id="Phobius"/>
    </source>
</evidence>
<keyword evidence="1" id="KW-0175">Coiled coil</keyword>
<reference evidence="4" key="1">
    <citation type="submission" date="2024-02" db="UniProtKB">
        <authorList>
            <consortium name="WormBaseParasite"/>
        </authorList>
    </citation>
    <scope>IDENTIFICATION</scope>
</reference>
<keyword evidence="3" id="KW-1185">Reference proteome</keyword>
<feature type="transmembrane region" description="Helical" evidence="2">
    <location>
        <begin position="6"/>
        <end position="26"/>
    </location>
</feature>
<organism evidence="3 4">
    <name type="scientific">Mesorhabditis belari</name>
    <dbReference type="NCBI Taxonomy" id="2138241"/>
    <lineage>
        <taxon>Eukaryota</taxon>
        <taxon>Metazoa</taxon>
        <taxon>Ecdysozoa</taxon>
        <taxon>Nematoda</taxon>
        <taxon>Chromadorea</taxon>
        <taxon>Rhabditida</taxon>
        <taxon>Rhabditina</taxon>
        <taxon>Rhabditomorpha</taxon>
        <taxon>Rhabditoidea</taxon>
        <taxon>Rhabditidae</taxon>
        <taxon>Mesorhabditinae</taxon>
        <taxon>Mesorhabditis</taxon>
    </lineage>
</organism>
<dbReference type="Proteomes" id="UP000887575">
    <property type="component" value="Unassembled WGS sequence"/>
</dbReference>
<dbReference type="AlphaFoldDB" id="A0AAF3ETV0"/>
<evidence type="ECO:0000313" key="4">
    <source>
        <dbReference type="WBParaSite" id="MBELARI_LOCUS17594"/>
    </source>
</evidence>
<evidence type="ECO:0000256" key="1">
    <source>
        <dbReference type="SAM" id="Coils"/>
    </source>
</evidence>
<protein>
    <submittedName>
        <fullName evidence="4">Uncharacterized protein</fullName>
    </submittedName>
</protein>
<keyword evidence="2" id="KW-0472">Membrane</keyword>
<keyword evidence="2" id="KW-0812">Transmembrane</keyword>